<protein>
    <submittedName>
        <fullName evidence="1">F-box protein SKIP1-like</fullName>
    </submittedName>
</protein>
<keyword evidence="2" id="KW-1185">Reference proteome</keyword>
<evidence type="ECO:0000313" key="2">
    <source>
        <dbReference type="Proteomes" id="UP001140949"/>
    </source>
</evidence>
<reference evidence="1" key="2">
    <citation type="submission" date="2023-04" db="EMBL/GenBank/DDBJ databases">
        <authorList>
            <person name="Bruccoleri R.E."/>
            <person name="Oakeley E.J."/>
            <person name="Faust A.-M."/>
            <person name="Dessus-Babus S."/>
            <person name="Altorfer M."/>
            <person name="Burckhardt D."/>
            <person name="Oertli M."/>
            <person name="Naumann U."/>
            <person name="Petersen F."/>
            <person name="Wong J."/>
        </authorList>
    </citation>
    <scope>NUCLEOTIDE SEQUENCE</scope>
    <source>
        <strain evidence="1">GSM-AAB239-AS_SAM_17_03QT</strain>
        <tissue evidence="1">Leaf</tissue>
    </source>
</reference>
<accession>A0AAX6I7C3</accession>
<sequence length="42" mass="4665">MLHVYVSMIPLNLLLYDGRLLCCPYGSKHAKLNLKLKCAGSS</sequence>
<comment type="caution">
    <text evidence="1">The sequence shown here is derived from an EMBL/GenBank/DDBJ whole genome shotgun (WGS) entry which is preliminary data.</text>
</comment>
<proteinExistence type="predicted"/>
<dbReference type="AlphaFoldDB" id="A0AAX6I7C3"/>
<evidence type="ECO:0000313" key="1">
    <source>
        <dbReference type="EMBL" id="KAJ6849166.1"/>
    </source>
</evidence>
<reference evidence="1" key="1">
    <citation type="journal article" date="2023" name="GigaByte">
        <title>Genome assembly of the bearded iris, Iris pallida Lam.</title>
        <authorList>
            <person name="Bruccoleri R.E."/>
            <person name="Oakeley E.J."/>
            <person name="Faust A.M.E."/>
            <person name="Altorfer M."/>
            <person name="Dessus-Babus S."/>
            <person name="Burckhardt D."/>
            <person name="Oertli M."/>
            <person name="Naumann U."/>
            <person name="Petersen F."/>
            <person name="Wong J."/>
        </authorList>
    </citation>
    <scope>NUCLEOTIDE SEQUENCE</scope>
    <source>
        <strain evidence="1">GSM-AAB239-AS_SAM_17_03QT</strain>
    </source>
</reference>
<dbReference type="EMBL" id="JANAVB010003737">
    <property type="protein sequence ID" value="KAJ6849166.1"/>
    <property type="molecule type" value="Genomic_DNA"/>
</dbReference>
<organism evidence="1 2">
    <name type="scientific">Iris pallida</name>
    <name type="common">Sweet iris</name>
    <dbReference type="NCBI Taxonomy" id="29817"/>
    <lineage>
        <taxon>Eukaryota</taxon>
        <taxon>Viridiplantae</taxon>
        <taxon>Streptophyta</taxon>
        <taxon>Embryophyta</taxon>
        <taxon>Tracheophyta</taxon>
        <taxon>Spermatophyta</taxon>
        <taxon>Magnoliopsida</taxon>
        <taxon>Liliopsida</taxon>
        <taxon>Asparagales</taxon>
        <taxon>Iridaceae</taxon>
        <taxon>Iridoideae</taxon>
        <taxon>Irideae</taxon>
        <taxon>Iris</taxon>
    </lineage>
</organism>
<dbReference type="Proteomes" id="UP001140949">
    <property type="component" value="Unassembled WGS sequence"/>
</dbReference>
<gene>
    <name evidence="1" type="ORF">M6B38_270865</name>
</gene>
<name>A0AAX6I7C3_IRIPA</name>